<dbReference type="Proteomes" id="UP000076021">
    <property type="component" value="Plasmid pPP9"/>
</dbReference>
<evidence type="ECO:0000313" key="1">
    <source>
        <dbReference type="EMBL" id="AMX01173.1"/>
    </source>
</evidence>
<dbReference type="AlphaFoldDB" id="A0A143HHM6"/>
<keyword evidence="2" id="KW-1185">Reference proteome</keyword>
<geneLocation type="plasmid" evidence="2">
    <name>ppp9</name>
</geneLocation>
<dbReference type="Pfam" id="PF19157">
    <property type="entry name" value="DUF5839"/>
    <property type="match status" value="1"/>
</dbReference>
<reference evidence="1 2" key="1">
    <citation type="journal article" date="2016" name="Genome Announc.">
        <title>Whole-Genome Sequence of Rummeliibacillus stabekisii Strain PP9 Isolated from Antarctic Soil.</title>
        <authorList>
            <person name="da Mota F.F."/>
            <person name="Vollu R.E."/>
            <person name="Jurelevicius D."/>
            <person name="Seldin L."/>
        </authorList>
    </citation>
    <scope>NUCLEOTIDE SEQUENCE [LARGE SCALE GENOMIC DNA]</scope>
    <source>
        <strain evidence="1 2">PP9</strain>
        <plasmid evidence="1">pPP9</plasmid>
    </source>
</reference>
<sequence length="95" mass="11155">MDLNNNNTLSGFHIRKITEGKFKLYPKKYIWHIPKNLRHLNIQPGDIVEVRAKDQKAPVLVVNVYREELEEVGKVYQRVTKLIERTPKKETVSSL</sequence>
<gene>
    <name evidence="1" type="ORF">ATY39_17200</name>
</gene>
<dbReference type="EMBL" id="CP014807">
    <property type="protein sequence ID" value="AMX01173.1"/>
    <property type="molecule type" value="Genomic_DNA"/>
</dbReference>
<organism evidence="1 2">
    <name type="scientific">Rummeliibacillus stabekisii</name>
    <dbReference type="NCBI Taxonomy" id="241244"/>
    <lineage>
        <taxon>Bacteria</taxon>
        <taxon>Bacillati</taxon>
        <taxon>Bacillota</taxon>
        <taxon>Bacilli</taxon>
        <taxon>Bacillales</taxon>
        <taxon>Caryophanaceae</taxon>
        <taxon>Rummeliibacillus</taxon>
    </lineage>
</organism>
<proteinExistence type="predicted"/>
<dbReference type="OrthoDB" id="2940740at2"/>
<accession>A0A143HHM6</accession>
<evidence type="ECO:0000313" key="2">
    <source>
        <dbReference type="Proteomes" id="UP000076021"/>
    </source>
</evidence>
<reference evidence="2" key="2">
    <citation type="submission" date="2016-03" db="EMBL/GenBank/DDBJ databases">
        <authorList>
            <person name="Seldin L."/>
        </authorList>
    </citation>
    <scope>NUCLEOTIDE SEQUENCE [LARGE SCALE GENOMIC DNA]</scope>
    <source>
        <strain evidence="2">PP9</strain>
        <plasmid evidence="2">ppp9</plasmid>
    </source>
</reference>
<dbReference type="InterPro" id="IPR043895">
    <property type="entry name" value="DUF5839"/>
</dbReference>
<dbReference type="KEGG" id="rst:ATY39_17200"/>
<protein>
    <submittedName>
        <fullName evidence="1">Uncharacterized protein</fullName>
    </submittedName>
</protein>
<keyword evidence="1" id="KW-0614">Plasmid</keyword>
<name>A0A143HHM6_9BACL</name>